<feature type="compositionally biased region" description="Basic and acidic residues" evidence="8">
    <location>
        <begin position="324"/>
        <end position="345"/>
    </location>
</feature>
<feature type="region of interest" description="Disordered" evidence="8">
    <location>
        <begin position="181"/>
        <end position="207"/>
    </location>
</feature>
<organism evidence="11 12">
    <name type="scientific">Fusarium sarcochroum</name>
    <dbReference type="NCBI Taxonomy" id="1208366"/>
    <lineage>
        <taxon>Eukaryota</taxon>
        <taxon>Fungi</taxon>
        <taxon>Dikarya</taxon>
        <taxon>Ascomycota</taxon>
        <taxon>Pezizomycotina</taxon>
        <taxon>Sordariomycetes</taxon>
        <taxon>Hypocreomycetidae</taxon>
        <taxon>Hypocreales</taxon>
        <taxon>Nectriaceae</taxon>
        <taxon>Fusarium</taxon>
        <taxon>Fusarium lateritium species complex</taxon>
    </lineage>
</organism>
<dbReference type="InterPro" id="IPR049328">
    <property type="entry name" value="TM_ErbB1"/>
</dbReference>
<keyword evidence="6 9" id="KW-1133">Transmembrane helix</keyword>
<evidence type="ECO:0000256" key="5">
    <source>
        <dbReference type="ARBA" id="ARBA00022840"/>
    </source>
</evidence>
<proteinExistence type="predicted"/>
<dbReference type="GO" id="GO:0016020">
    <property type="term" value="C:membrane"/>
    <property type="evidence" value="ECO:0007669"/>
    <property type="project" value="UniProtKB-SubCell"/>
</dbReference>
<feature type="domain" description="Epidermal growth factor receptor-like transmembrane-juxtamembrane segment" evidence="10">
    <location>
        <begin position="213"/>
        <end position="239"/>
    </location>
</feature>
<dbReference type="PANTHER" id="PTHR15549">
    <property type="entry name" value="PAIRED IMMUNOGLOBULIN-LIKE TYPE 2 RECEPTOR"/>
    <property type="match status" value="1"/>
</dbReference>
<dbReference type="InterPro" id="IPR051694">
    <property type="entry name" value="Immunoregulatory_rcpt-like"/>
</dbReference>
<dbReference type="Pfam" id="PF21314">
    <property type="entry name" value="TM_ErbB1"/>
    <property type="match status" value="1"/>
</dbReference>
<evidence type="ECO:0000256" key="9">
    <source>
        <dbReference type="SAM" id="Phobius"/>
    </source>
</evidence>
<reference evidence="11" key="1">
    <citation type="journal article" date="2020" name="BMC Genomics">
        <title>Correction to: Identification and distribution of gene clusters required for synthesis of sphingolipid metabolism inhibitors in diverse species of the filamentous fungus Fusarium.</title>
        <authorList>
            <person name="Kim H.S."/>
            <person name="Lohmar J.M."/>
            <person name="Busman M."/>
            <person name="Brown D.W."/>
            <person name="Naumann T.A."/>
            <person name="Divon H.H."/>
            <person name="Lysoe E."/>
            <person name="Uhlig S."/>
            <person name="Proctor R.H."/>
        </authorList>
    </citation>
    <scope>NUCLEOTIDE SEQUENCE</scope>
    <source>
        <strain evidence="11">NRRL 20472</strain>
    </source>
</reference>
<feature type="region of interest" description="Disordered" evidence="8">
    <location>
        <begin position="241"/>
        <end position="281"/>
    </location>
</feature>
<dbReference type="GO" id="GO:0005524">
    <property type="term" value="F:ATP binding"/>
    <property type="evidence" value="ECO:0007669"/>
    <property type="project" value="UniProtKB-KW"/>
</dbReference>
<feature type="compositionally biased region" description="Polar residues" evidence="8">
    <location>
        <begin position="188"/>
        <end position="198"/>
    </location>
</feature>
<evidence type="ECO:0000256" key="4">
    <source>
        <dbReference type="ARBA" id="ARBA00022741"/>
    </source>
</evidence>
<dbReference type="AlphaFoldDB" id="A0A8H4T3G0"/>
<dbReference type="OrthoDB" id="5347452at2759"/>
<comment type="caution">
    <text evidence="11">The sequence shown here is derived from an EMBL/GenBank/DDBJ whole genome shotgun (WGS) entry which is preliminary data.</text>
</comment>
<keyword evidence="5" id="KW-0067">ATP-binding</keyword>
<dbReference type="Proteomes" id="UP000622797">
    <property type="component" value="Unassembled WGS sequence"/>
</dbReference>
<evidence type="ECO:0000256" key="7">
    <source>
        <dbReference type="ARBA" id="ARBA00023136"/>
    </source>
</evidence>
<dbReference type="GO" id="GO:0071944">
    <property type="term" value="C:cell periphery"/>
    <property type="evidence" value="ECO:0007669"/>
    <property type="project" value="UniProtKB-ARBA"/>
</dbReference>
<evidence type="ECO:0000313" key="12">
    <source>
        <dbReference type="Proteomes" id="UP000622797"/>
    </source>
</evidence>
<evidence type="ECO:0000256" key="1">
    <source>
        <dbReference type="ARBA" id="ARBA00004167"/>
    </source>
</evidence>
<gene>
    <name evidence="11" type="ORF">FSARC_13143</name>
</gene>
<evidence type="ECO:0000256" key="8">
    <source>
        <dbReference type="SAM" id="MobiDB-lite"/>
    </source>
</evidence>
<reference evidence="11" key="2">
    <citation type="submission" date="2020-05" db="EMBL/GenBank/DDBJ databases">
        <authorList>
            <person name="Kim H.-S."/>
            <person name="Proctor R.H."/>
            <person name="Brown D.W."/>
        </authorList>
    </citation>
    <scope>NUCLEOTIDE SEQUENCE</scope>
    <source>
        <strain evidence="11">NRRL 20472</strain>
    </source>
</reference>
<dbReference type="EMBL" id="JABEXW010000961">
    <property type="protein sequence ID" value="KAF4950575.1"/>
    <property type="molecule type" value="Genomic_DNA"/>
</dbReference>
<feature type="region of interest" description="Disordered" evidence="8">
    <location>
        <begin position="313"/>
        <end position="345"/>
    </location>
</feature>
<accession>A0A8H4T3G0</accession>
<evidence type="ECO:0000259" key="10">
    <source>
        <dbReference type="Pfam" id="PF21314"/>
    </source>
</evidence>
<evidence type="ECO:0000313" key="11">
    <source>
        <dbReference type="EMBL" id="KAF4950575.1"/>
    </source>
</evidence>
<sequence length="345" mass="36613">MHFLDNITPMPTAAPTTLDLQRRSAKSEEITITIAPNNICGYISERPGASRACPIDDYCYLFHPVSSLSFEHGGVLCCGSTSCQYHATCINSKEYFQSTKCDGGCEVDNYTLKCTNSASPYCNTVSWSGDTLDYWCNDIDISTAQSAGLTYKGQKSREFTTIDEDDYSSLVSQISEAKTASIAGGGATQTSNPAATETNADDSDSSGTPVGAIAGGAVGGVAALGLLGLAVFFFMRRKKKQSQATSPPDYQQAPGDNNGGPENKAAWPTGQQPGAPYYYDPNTPSTMASTVSPNSQYMYPQAVGYQAVYQPQQPAIHEAGGEAVESKPQELPDTGNGRKEPAELA</sequence>
<evidence type="ECO:0000256" key="2">
    <source>
        <dbReference type="ARBA" id="ARBA00022553"/>
    </source>
</evidence>
<feature type="transmembrane region" description="Helical" evidence="9">
    <location>
        <begin position="212"/>
        <end position="234"/>
    </location>
</feature>
<name>A0A8H4T3G0_9HYPO</name>
<keyword evidence="7 9" id="KW-0472">Membrane</keyword>
<keyword evidence="12" id="KW-1185">Reference proteome</keyword>
<evidence type="ECO:0000256" key="3">
    <source>
        <dbReference type="ARBA" id="ARBA00022692"/>
    </source>
</evidence>
<keyword evidence="4" id="KW-0547">Nucleotide-binding</keyword>
<protein>
    <recommendedName>
        <fullName evidence="10">Epidermal growth factor receptor-like transmembrane-juxtamembrane segment domain-containing protein</fullName>
    </recommendedName>
</protein>
<evidence type="ECO:0000256" key="6">
    <source>
        <dbReference type="ARBA" id="ARBA00022989"/>
    </source>
</evidence>
<keyword evidence="2" id="KW-0597">Phosphoprotein</keyword>
<dbReference type="PANTHER" id="PTHR15549:SF33">
    <property type="entry name" value="MEMBRANE PROTEIN WSC4, PUTATIVE (AFU_ORTHOLOGUE AFUA_5G09020)-RELATED"/>
    <property type="match status" value="1"/>
</dbReference>
<comment type="subcellular location">
    <subcellularLocation>
        <location evidence="1">Membrane</location>
        <topology evidence="1">Single-pass membrane protein</topology>
    </subcellularLocation>
</comment>
<keyword evidence="3 9" id="KW-0812">Transmembrane</keyword>